<accession>A0ACC2XIW6</accession>
<dbReference type="EMBL" id="JASBWV010000012">
    <property type="protein sequence ID" value="KAJ9123591.1"/>
    <property type="molecule type" value="Genomic_DNA"/>
</dbReference>
<sequence>MAPATPVNGLDTSNDLRNSLYGMTGNQDVNKPRTRQEGFNVGYPGLDGNRISQSFFNNVFQMNTEQSGNQTQGATNENENSDDVLSDYNLQRALAQHMQNLAETAAQMSNNRGQGGDMMNETQNSNLQGGSAMSPDDLSKFVARNITPHDLDIGQIATQDNTSASPPFAPSNNVTGSDSLSQALDVHFDHNSDSNALDHILTPDYWAAFASTPYQHVDSGTSNAVADQIIARQRTQQHNEMSYNTQQLQEQADQVNAMSQDPQRLFQQLAASFGPASQNQARIWSNAAENSQYFQLQEQQQSQRGRTGNSTAARSIPAQTLAQCLLPSFSPLEKNGNNFDYEFSRLDMTGREAANLLANGRPPAASATNSAAIMSTDNNYGSIIGINGINPTFIDASGVSTTSLNPTVLGSSFFNQPHDIRNGYPMNGVFEQSSGTPRTGTSMLSTRSPSTGSGRDVEMKAPSSTLGGDGTGSETAGHRASTSGINPAHLQRPRSPSATRAGPNPNSSTRRSASNNRQRSGTGDGIGPARRPSFNSHTVARTAAMHGSYPHPHEPPASASSLNGGRPSHRRSSSSTHQIQTLASGVNTLGIEKDAEWLHLAGIDSGSISSPKAAHVPTFNVTEGGAAKSPTSTASPGSGVLVRSPTKAKARTLSTTETTGARPNIRRKSSTSRNRRGSRTQGPVKKEELYDGEDSALIDADEVAVSDGEQEENIELTAEEMSKMTDAQIATEKRRRAHNLVERHRREAINKGFVELEALLSSSDIARKLLEESRIRGGEDDEDAEIATSSRRGKRSKKNAKKTSGGGMCKETILQSAIGTLHIINQLRNQPSMVTPTNVPLGIPDSVFHQLNASYLALGLAGGDDQLRAIDDSMSGQPAPLMQQAPDPLLSRGRRLASNSDIRARSRSGVRQMGAIQESPGEGPQG</sequence>
<reference evidence="1" key="1">
    <citation type="submission" date="2023-04" db="EMBL/GenBank/DDBJ databases">
        <title>Draft Genome sequencing of Naganishia species isolated from polar environments using Oxford Nanopore Technology.</title>
        <authorList>
            <person name="Leo P."/>
            <person name="Venkateswaran K."/>
        </authorList>
    </citation>
    <scope>NUCLEOTIDE SEQUENCE</scope>
    <source>
        <strain evidence="1">DBVPG 5303</strain>
    </source>
</reference>
<name>A0ACC2XIW6_9TREE</name>
<protein>
    <submittedName>
        <fullName evidence="1">Uncharacterized protein</fullName>
    </submittedName>
</protein>
<gene>
    <name evidence="1" type="ORF">QFC24_003807</name>
</gene>
<dbReference type="Proteomes" id="UP001234202">
    <property type="component" value="Unassembled WGS sequence"/>
</dbReference>
<organism evidence="1 2">
    <name type="scientific">Naganishia onofrii</name>
    <dbReference type="NCBI Taxonomy" id="1851511"/>
    <lineage>
        <taxon>Eukaryota</taxon>
        <taxon>Fungi</taxon>
        <taxon>Dikarya</taxon>
        <taxon>Basidiomycota</taxon>
        <taxon>Agaricomycotina</taxon>
        <taxon>Tremellomycetes</taxon>
        <taxon>Filobasidiales</taxon>
        <taxon>Filobasidiaceae</taxon>
        <taxon>Naganishia</taxon>
    </lineage>
</organism>
<comment type="caution">
    <text evidence="1">The sequence shown here is derived from an EMBL/GenBank/DDBJ whole genome shotgun (WGS) entry which is preliminary data.</text>
</comment>
<keyword evidence="2" id="KW-1185">Reference proteome</keyword>
<evidence type="ECO:0000313" key="2">
    <source>
        <dbReference type="Proteomes" id="UP001234202"/>
    </source>
</evidence>
<evidence type="ECO:0000313" key="1">
    <source>
        <dbReference type="EMBL" id="KAJ9123591.1"/>
    </source>
</evidence>
<proteinExistence type="predicted"/>